<protein>
    <submittedName>
        <fullName evidence="1">Uncharacterized protein</fullName>
    </submittedName>
</protein>
<evidence type="ECO:0000313" key="1">
    <source>
        <dbReference type="EMBL" id="SCJ81629.1"/>
    </source>
</evidence>
<gene>
    <name evidence="1" type="ORF">SAMEA3545359_02211</name>
</gene>
<dbReference type="EMBL" id="FMHG01000001">
    <property type="protein sequence ID" value="SCJ81629.1"/>
    <property type="molecule type" value="Genomic_DNA"/>
</dbReference>
<name>A0A1C6JHZ0_9FIRM</name>
<sequence>MLENGFVQLHRSILDWEWYGDINTTRLFIHLLLTANYEPKPWKGITIDRGQRVASYGKLAEETGLSIKQIRASIRHLKRTGEVAHTATSKYGLFTVKNYDRYQTQGTQMGSQVGTQMGSQRAVKGQQCNKDNKAIKKKYNIIGGKSPITQPQKFQKPTLEEVQAYCRERGNAISPERFMDYYESNGWKIGKSQMKDWKAAIRNWERRNNQEANQQVEYLGYGKGAVRL</sequence>
<dbReference type="AlphaFoldDB" id="A0A1C6JHZ0"/>
<accession>A0A1C6JHZ0</accession>
<organism evidence="1">
    <name type="scientific">uncultured Anaerotruncus sp</name>
    <dbReference type="NCBI Taxonomy" id="905011"/>
    <lineage>
        <taxon>Bacteria</taxon>
        <taxon>Bacillati</taxon>
        <taxon>Bacillota</taxon>
        <taxon>Clostridia</taxon>
        <taxon>Eubacteriales</taxon>
        <taxon>Oscillospiraceae</taxon>
        <taxon>Anaerotruncus</taxon>
        <taxon>environmental samples</taxon>
    </lineage>
</organism>
<reference evidence="1" key="1">
    <citation type="submission" date="2015-09" db="EMBL/GenBank/DDBJ databases">
        <authorList>
            <consortium name="Pathogen Informatics"/>
        </authorList>
    </citation>
    <scope>NUCLEOTIDE SEQUENCE</scope>
    <source>
        <strain evidence="1">2789STDY5834896</strain>
    </source>
</reference>
<proteinExistence type="predicted"/>